<dbReference type="EMBL" id="BMQN01000015">
    <property type="protein sequence ID" value="GGS05563.1"/>
    <property type="molecule type" value="Genomic_DNA"/>
</dbReference>
<accession>A0ABQ2S7U0</accession>
<keyword evidence="2" id="KW-1185">Reference proteome</keyword>
<evidence type="ECO:0000313" key="1">
    <source>
        <dbReference type="EMBL" id="GGS05563.1"/>
    </source>
</evidence>
<proteinExistence type="predicted"/>
<reference evidence="2" key="1">
    <citation type="journal article" date="2019" name="Int. J. Syst. Evol. Microbiol.">
        <title>The Global Catalogue of Microorganisms (GCM) 10K type strain sequencing project: providing services to taxonomists for standard genome sequencing and annotation.</title>
        <authorList>
            <consortium name="The Broad Institute Genomics Platform"/>
            <consortium name="The Broad Institute Genome Sequencing Center for Infectious Disease"/>
            <person name="Wu L."/>
            <person name="Ma J."/>
        </authorList>
    </citation>
    <scope>NUCLEOTIDE SEQUENCE [LARGE SCALE GENOMIC DNA]</scope>
    <source>
        <strain evidence="2">JCM 31405</strain>
    </source>
</reference>
<protein>
    <submittedName>
        <fullName evidence="1">Uncharacterized protein</fullName>
    </submittedName>
</protein>
<comment type="caution">
    <text evidence="1">The sequence shown here is derived from an EMBL/GenBank/DDBJ whole genome shotgun (WGS) entry which is preliminary data.</text>
</comment>
<dbReference type="Proteomes" id="UP000644548">
    <property type="component" value="Unassembled WGS sequence"/>
</dbReference>
<name>A0ABQ2S7U0_9DEIO</name>
<evidence type="ECO:0000313" key="2">
    <source>
        <dbReference type="Proteomes" id="UP000644548"/>
    </source>
</evidence>
<gene>
    <name evidence="1" type="ORF">GCM10008960_35070</name>
</gene>
<organism evidence="1 2">
    <name type="scientific">Deinococcus sedimenti</name>
    <dbReference type="NCBI Taxonomy" id="1867090"/>
    <lineage>
        <taxon>Bacteria</taxon>
        <taxon>Thermotogati</taxon>
        <taxon>Deinococcota</taxon>
        <taxon>Deinococci</taxon>
        <taxon>Deinococcales</taxon>
        <taxon>Deinococcaceae</taxon>
        <taxon>Deinococcus</taxon>
    </lineage>
</organism>
<sequence>MAHAQVKPAYIGSSTDFMKSAFCRQYKCFLAGSIKVSTEINEVYYKVSGFRGQTYGLDDYLVFFTRMGTTVVRAGLRYPPAQDSVEDGSFALEFFSFVSGVPLQGLSAEKVFRACTSAVRGQSAIYFINKPSYMGFMNASEEIYTMQLANGFGASWFENESPTTRFVTQTGC</sequence>